<evidence type="ECO:0000256" key="16">
    <source>
        <dbReference type="SAM" id="SignalP"/>
    </source>
</evidence>
<sequence length="407" mass="45346">MRRYVVFLFCIISIFFVTTPTFAAELQEVNAKSYFLVDTISGEILAEKNADDPRPPASMTKMVSAIVIYDEIKKGNLHWDDVITVSKRAAAINEAEIRLVAGEKLTVKELFTALFVQSANDATVALAEHIGGSEEGFVEKMNEKADELGLKNTHFQNATGLNTESYPDPPDTVKVGEHEMSARDTSIVARHLLKTYPEVLQYTTISTYTFHQNQPNQQTVNNWNQMLPTLKYYFEGVDGLKTGHTNAAGYCFTGTANRNGLRVVSVVMGTNSESARFLETEKLLAYTYDNFELVTAVTEGKSIPGHLNYHLPNGVQRTVPMIAEKSLTLPEFKEDKQAYTYKVTLKKGLKAPLAKGTVVGEVSIRYQGKPIPGVSSVPLVAQKPVEEGSFFRLFFRNMWDTVNSWIS</sequence>
<evidence type="ECO:0000256" key="7">
    <source>
        <dbReference type="ARBA" id="ARBA00022729"/>
    </source>
</evidence>
<dbReference type="GO" id="GO:0071555">
    <property type="term" value="P:cell wall organization"/>
    <property type="evidence" value="ECO:0007669"/>
    <property type="project" value="UniProtKB-KW"/>
</dbReference>
<dbReference type="GO" id="GO:0009002">
    <property type="term" value="F:serine-type D-Ala-D-Ala carboxypeptidase activity"/>
    <property type="evidence" value="ECO:0007669"/>
    <property type="project" value="UniProtKB-EC"/>
</dbReference>
<dbReference type="InterPro" id="IPR001967">
    <property type="entry name" value="Peptidase_S11_N"/>
</dbReference>
<evidence type="ECO:0000256" key="1">
    <source>
        <dbReference type="ARBA" id="ARBA00003217"/>
    </source>
</evidence>
<dbReference type="PRINTS" id="PR00725">
    <property type="entry name" value="DADACBPTASE1"/>
</dbReference>
<keyword evidence="6" id="KW-0645">Protease</keyword>
<comment type="pathway">
    <text evidence="2">Cell wall biogenesis; peptidoglycan biosynthesis.</text>
</comment>
<dbReference type="InterPro" id="IPR012338">
    <property type="entry name" value="Beta-lactam/transpept-like"/>
</dbReference>
<evidence type="ECO:0000256" key="3">
    <source>
        <dbReference type="ARBA" id="ARBA00007164"/>
    </source>
</evidence>
<feature type="chain" id="PRO_5026199670" description="serine-type D-Ala-D-Ala carboxypeptidase" evidence="16">
    <location>
        <begin position="24"/>
        <end position="407"/>
    </location>
</feature>
<keyword evidence="5 18" id="KW-0121">Carboxypeptidase</keyword>
<comment type="catalytic activity">
    <reaction evidence="12">
        <text>Preferential cleavage: (Ac)2-L-Lys-D-Ala-|-D-Ala. Also transpeptidation of peptidyl-alanyl moieties that are N-acyl substituents of D-alanine.</text>
        <dbReference type="EC" id="3.4.16.4"/>
    </reaction>
</comment>
<feature type="active site" description="Acyl-ester intermediate" evidence="13">
    <location>
        <position position="58"/>
    </location>
</feature>
<evidence type="ECO:0000313" key="19">
    <source>
        <dbReference type="Proteomes" id="UP000430692"/>
    </source>
</evidence>
<dbReference type="SMART" id="SM00936">
    <property type="entry name" value="PBP5_C"/>
    <property type="match status" value="1"/>
</dbReference>
<dbReference type="Gene3D" id="3.40.710.10">
    <property type="entry name" value="DD-peptidase/beta-lactamase superfamily"/>
    <property type="match status" value="1"/>
</dbReference>
<evidence type="ECO:0000256" key="4">
    <source>
        <dbReference type="ARBA" id="ARBA00012448"/>
    </source>
</evidence>
<dbReference type="GO" id="GO:0008360">
    <property type="term" value="P:regulation of cell shape"/>
    <property type="evidence" value="ECO:0007669"/>
    <property type="project" value="UniProtKB-KW"/>
</dbReference>
<keyword evidence="8" id="KW-0378">Hydrolase</keyword>
<keyword evidence="7 16" id="KW-0732">Signal</keyword>
<evidence type="ECO:0000256" key="5">
    <source>
        <dbReference type="ARBA" id="ARBA00022645"/>
    </source>
</evidence>
<dbReference type="Pfam" id="PF07943">
    <property type="entry name" value="PBP5_C"/>
    <property type="match status" value="1"/>
</dbReference>
<proteinExistence type="inferred from homology"/>
<dbReference type="Proteomes" id="UP000430692">
    <property type="component" value="Unassembled WGS sequence"/>
</dbReference>
<evidence type="ECO:0000256" key="14">
    <source>
        <dbReference type="PIRSR" id="PIRSR618044-2"/>
    </source>
</evidence>
<dbReference type="PANTHER" id="PTHR21581">
    <property type="entry name" value="D-ALANYL-D-ALANINE CARBOXYPEPTIDASE"/>
    <property type="match status" value="1"/>
</dbReference>
<keyword evidence="10" id="KW-0573">Peptidoglycan synthesis</keyword>
<feature type="domain" description="Peptidase S11 D-Ala-D-Ala carboxypeptidase A C-terminal" evidence="17">
    <location>
        <begin position="291"/>
        <end position="387"/>
    </location>
</feature>
<keyword evidence="19" id="KW-1185">Reference proteome</keyword>
<dbReference type="UniPathway" id="UPA00219"/>
<feature type="active site" evidence="13">
    <location>
        <position position="118"/>
    </location>
</feature>
<evidence type="ECO:0000256" key="12">
    <source>
        <dbReference type="ARBA" id="ARBA00034000"/>
    </source>
</evidence>
<accession>A0A6I4VYE9</accession>
<evidence type="ECO:0000256" key="2">
    <source>
        <dbReference type="ARBA" id="ARBA00004752"/>
    </source>
</evidence>
<dbReference type="AlphaFoldDB" id="A0A6I4VYE9"/>
<evidence type="ECO:0000256" key="15">
    <source>
        <dbReference type="RuleBase" id="RU004016"/>
    </source>
</evidence>
<evidence type="ECO:0000256" key="13">
    <source>
        <dbReference type="PIRSR" id="PIRSR618044-1"/>
    </source>
</evidence>
<evidence type="ECO:0000256" key="11">
    <source>
        <dbReference type="ARBA" id="ARBA00023316"/>
    </source>
</evidence>
<dbReference type="InterPro" id="IPR015956">
    <property type="entry name" value="Peniciliin-bd_prot_C_sf"/>
</dbReference>
<dbReference type="InterPro" id="IPR012907">
    <property type="entry name" value="Peptidase_S11_C"/>
</dbReference>
<dbReference type="EC" id="3.4.16.4" evidence="4"/>
<evidence type="ECO:0000256" key="6">
    <source>
        <dbReference type="ARBA" id="ARBA00022670"/>
    </source>
</evidence>
<dbReference type="SUPFAM" id="SSF69189">
    <property type="entry name" value="Penicillin-binding protein associated domain"/>
    <property type="match status" value="1"/>
</dbReference>
<feature type="signal peptide" evidence="16">
    <location>
        <begin position="1"/>
        <end position="23"/>
    </location>
</feature>
<protein>
    <recommendedName>
        <fullName evidence="4">serine-type D-Ala-D-Ala carboxypeptidase</fullName>
        <ecNumber evidence="4">3.4.16.4</ecNumber>
    </recommendedName>
</protein>
<evidence type="ECO:0000256" key="8">
    <source>
        <dbReference type="ARBA" id="ARBA00022801"/>
    </source>
</evidence>
<dbReference type="SUPFAM" id="SSF56601">
    <property type="entry name" value="beta-lactamase/transpeptidase-like"/>
    <property type="match status" value="1"/>
</dbReference>
<reference evidence="18 19" key="1">
    <citation type="submission" date="2019-12" db="EMBL/GenBank/DDBJ databases">
        <title>Whole-genome analyses of novel actinobacteria.</title>
        <authorList>
            <person name="Sahin N."/>
            <person name="Saygin H."/>
        </authorList>
    </citation>
    <scope>NUCLEOTIDE SEQUENCE [LARGE SCALE GENOMIC DNA]</scope>
    <source>
        <strain evidence="18 19">KC615</strain>
    </source>
</reference>
<keyword evidence="9" id="KW-0133">Cell shape</keyword>
<comment type="similarity">
    <text evidence="3 15">Belongs to the peptidase S11 family.</text>
</comment>
<evidence type="ECO:0000313" key="18">
    <source>
        <dbReference type="EMBL" id="MXQ53092.1"/>
    </source>
</evidence>
<dbReference type="RefSeq" id="WP_160800421.1">
    <property type="nucleotide sequence ID" value="NZ_WUUL01000002.1"/>
</dbReference>
<dbReference type="Pfam" id="PF00768">
    <property type="entry name" value="Peptidase_S11"/>
    <property type="match status" value="1"/>
</dbReference>
<keyword evidence="11" id="KW-0961">Cell wall biogenesis/degradation</keyword>
<evidence type="ECO:0000259" key="17">
    <source>
        <dbReference type="SMART" id="SM00936"/>
    </source>
</evidence>
<dbReference type="InterPro" id="IPR018044">
    <property type="entry name" value="Peptidase_S11"/>
</dbReference>
<dbReference type="GO" id="GO:0009252">
    <property type="term" value="P:peptidoglycan biosynthetic process"/>
    <property type="evidence" value="ECO:0007669"/>
    <property type="project" value="UniProtKB-UniPathway"/>
</dbReference>
<evidence type="ECO:0000256" key="9">
    <source>
        <dbReference type="ARBA" id="ARBA00022960"/>
    </source>
</evidence>
<evidence type="ECO:0000256" key="10">
    <source>
        <dbReference type="ARBA" id="ARBA00022984"/>
    </source>
</evidence>
<organism evidence="18 19">
    <name type="scientific">Shimazuella alba</name>
    <dbReference type="NCBI Taxonomy" id="2690964"/>
    <lineage>
        <taxon>Bacteria</taxon>
        <taxon>Bacillati</taxon>
        <taxon>Bacillota</taxon>
        <taxon>Bacilli</taxon>
        <taxon>Bacillales</taxon>
        <taxon>Thermoactinomycetaceae</taxon>
        <taxon>Shimazuella</taxon>
    </lineage>
</organism>
<dbReference type="PANTHER" id="PTHR21581:SF11">
    <property type="entry name" value="D-ALANYL-D-ALANINE CARBOXYPEPTIDASE DACA"/>
    <property type="match status" value="1"/>
</dbReference>
<dbReference type="EMBL" id="WUUL01000002">
    <property type="protein sequence ID" value="MXQ53092.1"/>
    <property type="molecule type" value="Genomic_DNA"/>
</dbReference>
<feature type="binding site" evidence="14">
    <location>
        <position position="241"/>
    </location>
    <ligand>
        <name>substrate</name>
    </ligand>
</feature>
<dbReference type="InterPro" id="IPR037167">
    <property type="entry name" value="Peptidase_S11_C_sf"/>
</dbReference>
<name>A0A6I4VYE9_9BACL</name>
<gene>
    <name evidence="18" type="ORF">GSM42_04955</name>
</gene>
<dbReference type="GO" id="GO:0006508">
    <property type="term" value="P:proteolysis"/>
    <property type="evidence" value="ECO:0007669"/>
    <property type="project" value="UniProtKB-KW"/>
</dbReference>
<comment type="function">
    <text evidence="1">Removes C-terminal D-alanyl residues from sugar-peptide cell wall precursors.</text>
</comment>
<comment type="caution">
    <text evidence="18">The sequence shown here is derived from an EMBL/GenBank/DDBJ whole genome shotgun (WGS) entry which is preliminary data.</text>
</comment>
<feature type="active site" description="Proton acceptor" evidence="13">
    <location>
        <position position="61"/>
    </location>
</feature>
<dbReference type="Gene3D" id="2.60.410.10">
    <property type="entry name" value="D-Ala-D-Ala carboxypeptidase, C-terminal domain"/>
    <property type="match status" value="1"/>
</dbReference>